<evidence type="ECO:0000313" key="2">
    <source>
        <dbReference type="Proteomes" id="UP000093943"/>
    </source>
</evidence>
<proteinExistence type="predicted"/>
<name>A0A1A2NTY1_MYCSD</name>
<dbReference type="AlphaFoldDB" id="A0A1A2NTY1"/>
<dbReference type="Proteomes" id="UP000093943">
    <property type="component" value="Unassembled WGS sequence"/>
</dbReference>
<protein>
    <submittedName>
        <fullName evidence="1">Uncharacterized protein</fullName>
    </submittedName>
</protein>
<evidence type="ECO:0000313" key="1">
    <source>
        <dbReference type="EMBL" id="OBI25983.1"/>
    </source>
</evidence>
<organism evidence="1 2">
    <name type="scientific">Mycolicibacter sinensis (strain JDM601)</name>
    <name type="common">Mycobacterium sinense</name>
    <dbReference type="NCBI Taxonomy" id="875328"/>
    <lineage>
        <taxon>Bacteria</taxon>
        <taxon>Bacillati</taxon>
        <taxon>Actinomycetota</taxon>
        <taxon>Actinomycetes</taxon>
        <taxon>Mycobacteriales</taxon>
        <taxon>Mycobacteriaceae</taxon>
        <taxon>Mycolicibacter</taxon>
    </lineage>
</organism>
<sequence length="401" mass="43318">MQPEGLLVGGDPTAVESYLERLRTSAGHAVQVTGIGKSSLGNATGLLTGVAAILGQSGKYVQLHPDSIKAVQQGRLIPGTDGFFRMTTRGAGNKFVEQLQWRPTAMGPQTLVSAQMVAMQLALKSAIAEVENAVRRVEGKVEQVLQLAQADRAGDVLGTHAVVSRKVSYLEKHGSLPDADWDAVAGLGPALNITIERLRSHVTRVLDSLAPGLPVQERANKLKAVVSDSLIDETLSLLVVAEESLYKWQRVRLARIEANEVDHLSHAIDDARDLLMHHLSEDAKLYRRARDVIDAFAKTDAIDGFRFVSVKQLARDRNKLQADLGAFAKARRNQVDIWTAFEAPSIGDAAEAGVELAKETARKALAAAGQGLINISERLAQRAAEKQPMEKRESQAGEAAE</sequence>
<accession>A0A1A2NTY1</accession>
<gene>
    <name evidence="1" type="ORF">A5710_07900</name>
</gene>
<reference evidence="2" key="1">
    <citation type="submission" date="2016-06" db="EMBL/GenBank/DDBJ databases">
        <authorList>
            <person name="Sutton G."/>
            <person name="Brinkac L."/>
            <person name="Sanka R."/>
            <person name="Adams M."/>
            <person name="Lau E."/>
            <person name="Sam S."/>
            <person name="Sreng N."/>
            <person name="Him V."/>
            <person name="Kerleguer A."/>
            <person name="Cheng S."/>
        </authorList>
    </citation>
    <scope>NUCLEOTIDE SEQUENCE [LARGE SCALE GENOMIC DNA]</scope>
    <source>
        <strain evidence="2">E1876</strain>
    </source>
</reference>
<dbReference type="EMBL" id="LZKG01000142">
    <property type="protein sequence ID" value="OBI25983.1"/>
    <property type="molecule type" value="Genomic_DNA"/>
</dbReference>
<comment type="caution">
    <text evidence="1">The sequence shown here is derived from an EMBL/GenBank/DDBJ whole genome shotgun (WGS) entry which is preliminary data.</text>
</comment>